<dbReference type="Pfam" id="PF03015">
    <property type="entry name" value="Sterile"/>
    <property type="match status" value="1"/>
</dbReference>
<dbReference type="GO" id="GO:0035336">
    <property type="term" value="P:long-chain fatty-acyl-CoA metabolic process"/>
    <property type="evidence" value="ECO:0007669"/>
    <property type="project" value="TreeGrafter"/>
</dbReference>
<dbReference type="InterPro" id="IPR013120">
    <property type="entry name" value="FAR_NAD-bd"/>
</dbReference>
<accession>A0AAU9VE42</accession>
<dbReference type="Gene3D" id="3.40.50.720">
    <property type="entry name" value="NAD(P)-binding Rossmann-like Domain"/>
    <property type="match status" value="1"/>
</dbReference>
<keyword evidence="3 4" id="KW-0443">Lipid metabolism</keyword>
<evidence type="ECO:0000256" key="3">
    <source>
        <dbReference type="ARBA" id="ARBA00023098"/>
    </source>
</evidence>
<dbReference type="InterPro" id="IPR036291">
    <property type="entry name" value="NAD(P)-bd_dom_sf"/>
</dbReference>
<evidence type="ECO:0000313" key="8">
    <source>
        <dbReference type="Proteomes" id="UP001153954"/>
    </source>
</evidence>
<feature type="domain" description="Thioester reductase (TE)" evidence="6">
    <location>
        <begin position="8"/>
        <end position="265"/>
    </location>
</feature>
<dbReference type="CDD" id="cd05236">
    <property type="entry name" value="FAR-N_SDR_e"/>
    <property type="match status" value="1"/>
</dbReference>
<evidence type="ECO:0000256" key="1">
    <source>
        <dbReference type="ARBA" id="ARBA00005928"/>
    </source>
</evidence>
<comment type="similarity">
    <text evidence="1 4">Belongs to the fatty acyl-CoA reductase family.</text>
</comment>
<proteinExistence type="inferred from homology"/>
<keyword evidence="4" id="KW-0521">NADP</keyword>
<dbReference type="EC" id="1.2.1.84" evidence="4"/>
<comment type="caution">
    <text evidence="7">The sequence shown here is derived from an EMBL/GenBank/DDBJ whole genome shotgun (WGS) entry which is preliminary data.</text>
</comment>
<evidence type="ECO:0000313" key="7">
    <source>
        <dbReference type="EMBL" id="CAH2108616.1"/>
    </source>
</evidence>
<reference evidence="7" key="1">
    <citation type="submission" date="2022-03" db="EMBL/GenBank/DDBJ databases">
        <authorList>
            <person name="Tunstrom K."/>
        </authorList>
    </citation>
    <scope>NUCLEOTIDE SEQUENCE</scope>
</reference>
<dbReference type="PANTHER" id="PTHR11011">
    <property type="entry name" value="MALE STERILITY PROTEIN 2-RELATED"/>
    <property type="match status" value="1"/>
</dbReference>
<sequence length="424" mass="48499">MLKLQFQVLLEKLLYSCPKLDKVYILVREKKGVNIDQRIRSMIDQPFFSRLRTERPQAFEKIVPIMGDIAEPRLGIKAEDEEILIKKVSIVFHVAATVNFKEKLDVAVNINVAGTERMLDLTRRMENIKCFVYVSTAYSNPNRKVIEEVMYPEDVSLEKIRSLLKSGITEKQVKKLLEGRPNTYSLTKALAEHVVAKSHVSVPSIIVRPSIVSSTKKEPIIGWVDNWFGATSLITSVMKGLIRVILTQPGNILDLIPVDCVSNLIIVAASKMESSKDVAVYNCSTSAENPLTFESLSKLILSYSYKHKVYDFPMPFVLFTRFKWSFSLLMLILETIPAYIADIVLLLRGKKTRYLKIQAKLSFVRSVLEYFTSRSWIIRASKTRALANSLSPSDKKIFPCDPKDIIWEEYIRTYCQGIRQFLLK</sequence>
<gene>
    <name evidence="7" type="ORF">EEDITHA_LOCUS22535</name>
</gene>
<protein>
    <recommendedName>
        <fullName evidence="4">Fatty acyl-CoA reductase</fullName>
        <ecNumber evidence="4">1.2.1.84</ecNumber>
    </recommendedName>
</protein>
<dbReference type="PANTHER" id="PTHR11011:SF45">
    <property type="entry name" value="FATTY ACYL-COA REDUCTASE CG8306-RELATED"/>
    <property type="match status" value="1"/>
</dbReference>
<dbReference type="GO" id="GO:0005777">
    <property type="term" value="C:peroxisome"/>
    <property type="evidence" value="ECO:0007669"/>
    <property type="project" value="TreeGrafter"/>
</dbReference>
<dbReference type="CDD" id="cd09071">
    <property type="entry name" value="FAR_C"/>
    <property type="match status" value="1"/>
</dbReference>
<feature type="domain" description="Fatty acyl-CoA reductase C-terminal" evidence="5">
    <location>
        <begin position="334"/>
        <end position="424"/>
    </location>
</feature>
<dbReference type="SUPFAM" id="SSF51735">
    <property type="entry name" value="NAD(P)-binding Rossmann-fold domains"/>
    <property type="match status" value="1"/>
</dbReference>
<dbReference type="InterPro" id="IPR033640">
    <property type="entry name" value="FAR_C"/>
</dbReference>
<dbReference type="AlphaFoldDB" id="A0AAU9VE42"/>
<keyword evidence="4" id="KW-0560">Oxidoreductase</keyword>
<keyword evidence="8" id="KW-1185">Reference proteome</keyword>
<comment type="catalytic activity">
    <reaction evidence="4">
        <text>a long-chain fatty acyl-CoA + 2 NADPH + 2 H(+) = a long-chain primary fatty alcohol + 2 NADP(+) + CoA</text>
        <dbReference type="Rhea" id="RHEA:52716"/>
        <dbReference type="ChEBI" id="CHEBI:15378"/>
        <dbReference type="ChEBI" id="CHEBI:57287"/>
        <dbReference type="ChEBI" id="CHEBI:57783"/>
        <dbReference type="ChEBI" id="CHEBI:58349"/>
        <dbReference type="ChEBI" id="CHEBI:77396"/>
        <dbReference type="ChEBI" id="CHEBI:83139"/>
        <dbReference type="EC" id="1.2.1.84"/>
    </reaction>
</comment>
<keyword evidence="4" id="KW-1133">Transmembrane helix</keyword>
<keyword evidence="2 4" id="KW-0444">Lipid biosynthesis</keyword>
<name>A0AAU9VE42_EUPED</name>
<organism evidence="7 8">
    <name type="scientific">Euphydryas editha</name>
    <name type="common">Edith's checkerspot</name>
    <dbReference type="NCBI Taxonomy" id="104508"/>
    <lineage>
        <taxon>Eukaryota</taxon>
        <taxon>Metazoa</taxon>
        <taxon>Ecdysozoa</taxon>
        <taxon>Arthropoda</taxon>
        <taxon>Hexapoda</taxon>
        <taxon>Insecta</taxon>
        <taxon>Pterygota</taxon>
        <taxon>Neoptera</taxon>
        <taxon>Endopterygota</taxon>
        <taxon>Lepidoptera</taxon>
        <taxon>Glossata</taxon>
        <taxon>Ditrysia</taxon>
        <taxon>Papilionoidea</taxon>
        <taxon>Nymphalidae</taxon>
        <taxon>Nymphalinae</taxon>
        <taxon>Euphydryas</taxon>
    </lineage>
</organism>
<dbReference type="Pfam" id="PF07993">
    <property type="entry name" value="NAD_binding_4"/>
    <property type="match status" value="1"/>
</dbReference>
<evidence type="ECO:0000256" key="4">
    <source>
        <dbReference type="RuleBase" id="RU363097"/>
    </source>
</evidence>
<evidence type="ECO:0000256" key="2">
    <source>
        <dbReference type="ARBA" id="ARBA00022516"/>
    </source>
</evidence>
<evidence type="ECO:0000259" key="6">
    <source>
        <dbReference type="Pfam" id="PF07993"/>
    </source>
</evidence>
<dbReference type="GO" id="GO:0080019">
    <property type="term" value="F:alcohol-forming very long-chain fatty acyl-CoA reductase activity"/>
    <property type="evidence" value="ECO:0007669"/>
    <property type="project" value="InterPro"/>
</dbReference>
<evidence type="ECO:0000259" key="5">
    <source>
        <dbReference type="Pfam" id="PF03015"/>
    </source>
</evidence>
<dbReference type="InterPro" id="IPR026055">
    <property type="entry name" value="FAR"/>
</dbReference>
<dbReference type="EMBL" id="CAKOGL010000031">
    <property type="protein sequence ID" value="CAH2108616.1"/>
    <property type="molecule type" value="Genomic_DNA"/>
</dbReference>
<keyword evidence="4" id="KW-0472">Membrane</keyword>
<dbReference type="GO" id="GO:0102965">
    <property type="term" value="F:alcohol-forming long-chain fatty acyl-CoA reductase activity"/>
    <property type="evidence" value="ECO:0007669"/>
    <property type="project" value="UniProtKB-EC"/>
</dbReference>
<feature type="transmembrane region" description="Helical" evidence="4">
    <location>
        <begin position="324"/>
        <end position="347"/>
    </location>
</feature>
<comment type="function">
    <text evidence="4">Catalyzes the reduction of fatty acyl-CoA to fatty alcohols.</text>
</comment>
<dbReference type="Proteomes" id="UP001153954">
    <property type="component" value="Unassembled WGS sequence"/>
</dbReference>
<keyword evidence="4" id="KW-0812">Transmembrane</keyword>